<accession>A0ABD1FP32</accession>
<dbReference type="Pfam" id="PF12854">
    <property type="entry name" value="PPR_1"/>
    <property type="match status" value="2"/>
</dbReference>
<gene>
    <name evidence="5" type="ORF">AAHA92_32465</name>
</gene>
<sequence length="590" mass="67288">MNFRRYLATAAAAARHRRHLSAEPIYSIPIPPFLKRNPPHPPTQPPPLNPNTDDQTSACISEILQSPALQPGPDLEEALTAAKINPTPAHLLGIFKKFDSSPKPLFTLFNWARKRPGYRVSMDVFNAMVDSLGKAREFDSAWCVILDQIEGDPNERPNFDTYVIMIRRYARAGLPLAAIRTYEYICSLDSFHDSDPGKNLLVTLLDSLCKEKHVRIASKYLDTITDPSWLPSVRIYNILLNGWLRIGKLKHAERIRVQMKKAGIKANVVTYGTLVEGLCQMSRPDIAIELVDEMRAEEVEPNAIVYNSIIDALGEAGRLKEAMGMLERFSILEMGPTLSTYNSLVKGFCKAGDLVEASKIVKMMMNYKCLPSTTTYGYFLKYLSKAGKTEVALDLYNQMIKSGYELDRFTYHLLVKMLCRDERVDLATKMIKEMRDRGIDLDLAASTMLIHLLWKLQRYDEAVFEFVDMLRRGIVPQHLTYQRMSEDLERRGMFKTAHKLHDLMASVPRSTKVPNTYKGSHEWKTSVIKRAESMSQILKTRKTPSELGMNRYQPESAVLSAQRLIDHIQRKASFKETNIVRHTPNHNHLL</sequence>
<feature type="repeat" description="PPR" evidence="3">
    <location>
        <begin position="267"/>
        <end position="301"/>
    </location>
</feature>
<evidence type="ECO:0000256" key="2">
    <source>
        <dbReference type="ARBA" id="ARBA00022737"/>
    </source>
</evidence>
<evidence type="ECO:0008006" key="7">
    <source>
        <dbReference type="Google" id="ProtNLM"/>
    </source>
</evidence>
<dbReference type="NCBIfam" id="TIGR00756">
    <property type="entry name" value="PPR"/>
    <property type="match status" value="6"/>
</dbReference>
<dbReference type="Pfam" id="PF13041">
    <property type="entry name" value="PPR_2"/>
    <property type="match status" value="2"/>
</dbReference>
<proteinExistence type="inferred from homology"/>
<protein>
    <recommendedName>
        <fullName evidence="7">Pentatricopeptide repeat-containing protein</fullName>
    </recommendedName>
</protein>
<dbReference type="PANTHER" id="PTHR46128:SF223">
    <property type="entry name" value="PENTACOTRIPEPTIDE-REPEAT REGION OF PRORP DOMAIN-CONTAINING PROTEIN"/>
    <property type="match status" value="1"/>
</dbReference>
<dbReference type="Pfam" id="PF01535">
    <property type="entry name" value="PPR"/>
    <property type="match status" value="1"/>
</dbReference>
<feature type="repeat" description="PPR" evidence="3">
    <location>
        <begin position="337"/>
        <end position="371"/>
    </location>
</feature>
<dbReference type="PROSITE" id="PS51375">
    <property type="entry name" value="PPR"/>
    <property type="match status" value="7"/>
</dbReference>
<feature type="repeat" description="PPR" evidence="3">
    <location>
        <begin position="302"/>
        <end position="336"/>
    </location>
</feature>
<dbReference type="InterPro" id="IPR002885">
    <property type="entry name" value="PPR_rpt"/>
</dbReference>
<feature type="region of interest" description="Disordered" evidence="4">
    <location>
        <begin position="31"/>
        <end position="54"/>
    </location>
</feature>
<evidence type="ECO:0000256" key="3">
    <source>
        <dbReference type="PROSITE-ProRule" id="PRU00708"/>
    </source>
</evidence>
<evidence type="ECO:0000256" key="4">
    <source>
        <dbReference type="SAM" id="MobiDB-lite"/>
    </source>
</evidence>
<keyword evidence="2" id="KW-0677">Repeat</keyword>
<dbReference type="Proteomes" id="UP001567538">
    <property type="component" value="Unassembled WGS sequence"/>
</dbReference>
<evidence type="ECO:0000256" key="1">
    <source>
        <dbReference type="ARBA" id="ARBA00007626"/>
    </source>
</evidence>
<name>A0ABD1FP32_SALDI</name>
<dbReference type="AlphaFoldDB" id="A0ABD1FP32"/>
<dbReference type="EMBL" id="JBEAFC010000014">
    <property type="protein sequence ID" value="KAL1532458.1"/>
    <property type="molecule type" value="Genomic_DNA"/>
</dbReference>
<evidence type="ECO:0000313" key="6">
    <source>
        <dbReference type="Proteomes" id="UP001567538"/>
    </source>
</evidence>
<feature type="repeat" description="PPR" evidence="3">
    <location>
        <begin position="372"/>
        <end position="406"/>
    </location>
</feature>
<evidence type="ECO:0000313" key="5">
    <source>
        <dbReference type="EMBL" id="KAL1532458.1"/>
    </source>
</evidence>
<feature type="repeat" description="PPR" evidence="3">
    <location>
        <begin position="232"/>
        <end position="266"/>
    </location>
</feature>
<organism evidence="5 6">
    <name type="scientific">Salvia divinorum</name>
    <name type="common">Maria pastora</name>
    <name type="synonym">Diviner's sage</name>
    <dbReference type="NCBI Taxonomy" id="28513"/>
    <lineage>
        <taxon>Eukaryota</taxon>
        <taxon>Viridiplantae</taxon>
        <taxon>Streptophyta</taxon>
        <taxon>Embryophyta</taxon>
        <taxon>Tracheophyta</taxon>
        <taxon>Spermatophyta</taxon>
        <taxon>Magnoliopsida</taxon>
        <taxon>eudicotyledons</taxon>
        <taxon>Gunneridae</taxon>
        <taxon>Pentapetalae</taxon>
        <taxon>asterids</taxon>
        <taxon>lamiids</taxon>
        <taxon>Lamiales</taxon>
        <taxon>Lamiaceae</taxon>
        <taxon>Nepetoideae</taxon>
        <taxon>Mentheae</taxon>
        <taxon>Salviinae</taxon>
        <taxon>Salvia</taxon>
        <taxon>Salvia subgen. Calosphace</taxon>
    </lineage>
</organism>
<feature type="compositionally biased region" description="Pro residues" evidence="4">
    <location>
        <begin position="39"/>
        <end position="49"/>
    </location>
</feature>
<dbReference type="PANTHER" id="PTHR46128">
    <property type="entry name" value="MITOCHONDRIAL GROUP I INTRON SPLICING FACTOR CCM1"/>
    <property type="match status" value="1"/>
</dbReference>
<reference evidence="5 6" key="1">
    <citation type="submission" date="2024-06" db="EMBL/GenBank/DDBJ databases">
        <title>A chromosome level genome sequence of Diviner's sage (Salvia divinorum).</title>
        <authorList>
            <person name="Ford S.A."/>
            <person name="Ro D.-K."/>
            <person name="Ness R.W."/>
            <person name="Phillips M.A."/>
        </authorList>
    </citation>
    <scope>NUCLEOTIDE SEQUENCE [LARGE SCALE GENOMIC DNA]</scope>
    <source>
        <strain evidence="5">SAF-2024a</strain>
        <tissue evidence="5">Leaf</tissue>
    </source>
</reference>
<comment type="caution">
    <text evidence="5">The sequence shown here is derived from an EMBL/GenBank/DDBJ whole genome shotgun (WGS) entry which is preliminary data.</text>
</comment>
<feature type="repeat" description="PPR" evidence="3">
    <location>
        <begin position="407"/>
        <end position="441"/>
    </location>
</feature>
<dbReference type="InterPro" id="IPR011990">
    <property type="entry name" value="TPR-like_helical_dom_sf"/>
</dbReference>
<dbReference type="InterPro" id="IPR050872">
    <property type="entry name" value="PPR_P_subfamily"/>
</dbReference>
<feature type="repeat" description="PPR" evidence="3">
    <location>
        <begin position="442"/>
        <end position="476"/>
    </location>
</feature>
<comment type="similarity">
    <text evidence="1">Belongs to the PPR family. P subfamily.</text>
</comment>
<keyword evidence="6" id="KW-1185">Reference proteome</keyword>
<dbReference type="Gene3D" id="1.25.40.10">
    <property type="entry name" value="Tetratricopeptide repeat domain"/>
    <property type="match status" value="4"/>
</dbReference>